<dbReference type="Proteomes" id="UP000070444">
    <property type="component" value="Unassembled WGS sequence"/>
</dbReference>
<gene>
    <name evidence="1" type="ORF">CONCODRAFT_77677</name>
</gene>
<evidence type="ECO:0000313" key="2">
    <source>
        <dbReference type="Proteomes" id="UP000070444"/>
    </source>
</evidence>
<reference evidence="1 2" key="1">
    <citation type="journal article" date="2015" name="Genome Biol. Evol.">
        <title>Phylogenomic analyses indicate that early fungi evolved digesting cell walls of algal ancestors of land plants.</title>
        <authorList>
            <person name="Chang Y."/>
            <person name="Wang S."/>
            <person name="Sekimoto S."/>
            <person name="Aerts A.L."/>
            <person name="Choi C."/>
            <person name="Clum A."/>
            <person name="LaButti K.M."/>
            <person name="Lindquist E.A."/>
            <person name="Yee Ngan C."/>
            <person name="Ohm R.A."/>
            <person name="Salamov A.A."/>
            <person name="Grigoriev I.V."/>
            <person name="Spatafora J.W."/>
            <person name="Berbee M.L."/>
        </authorList>
    </citation>
    <scope>NUCLEOTIDE SEQUENCE [LARGE SCALE GENOMIC DNA]</scope>
    <source>
        <strain evidence="1 2">NRRL 28638</strain>
    </source>
</reference>
<evidence type="ECO:0000313" key="1">
    <source>
        <dbReference type="EMBL" id="KXN72639.1"/>
    </source>
</evidence>
<name>A0A137PCB0_CONC2</name>
<evidence type="ECO:0008006" key="3">
    <source>
        <dbReference type="Google" id="ProtNLM"/>
    </source>
</evidence>
<proteinExistence type="predicted"/>
<accession>A0A137PCB0</accession>
<dbReference type="AlphaFoldDB" id="A0A137PCB0"/>
<dbReference type="STRING" id="796925.A0A137PCB0"/>
<organism evidence="1 2">
    <name type="scientific">Conidiobolus coronatus (strain ATCC 28846 / CBS 209.66 / NRRL 28638)</name>
    <name type="common">Delacroixia coronata</name>
    <dbReference type="NCBI Taxonomy" id="796925"/>
    <lineage>
        <taxon>Eukaryota</taxon>
        <taxon>Fungi</taxon>
        <taxon>Fungi incertae sedis</taxon>
        <taxon>Zoopagomycota</taxon>
        <taxon>Entomophthoromycotina</taxon>
        <taxon>Entomophthoromycetes</taxon>
        <taxon>Entomophthorales</taxon>
        <taxon>Ancylistaceae</taxon>
        <taxon>Conidiobolus</taxon>
    </lineage>
</organism>
<sequence length="351" mass="39861">MESPQGHCLWISNIRNCTESAYLVTMVKVQVAITTLGWILAIITLIIHTRANKNKFRLMKSTEIGFVPNPIPSILVFWGLSSFVRMWDEIILINNWLPYYSYRKLLQAVGFWLLSVGSTWYLMGIIFNIPKNFTTVYYKALRNNGEPKPVVLIWVPTNMSSKLILYVCSLAMLVINLPLSYLSGSFFDQKDWDKGIAILAIEHLVGAMLLFAAFIKSSYYGRKLYKIVKLHDRTLLASKKVKSAFSNMRNTFIFFAGFNSIVTPAWLLLPLIYKRADNMSTALYLVLGTYFRIGVSVLNILIIGNILVGLILNVRSSEIVSSDDNHKLVPLSASSTSNQQYPKANMNTRQF</sequence>
<protein>
    <recommendedName>
        <fullName evidence="3">G-protein coupled receptors family 1 profile domain-containing protein</fullName>
    </recommendedName>
</protein>
<keyword evidence="2" id="KW-1185">Reference proteome</keyword>
<dbReference type="EMBL" id="KQ964449">
    <property type="protein sequence ID" value="KXN72639.1"/>
    <property type="molecule type" value="Genomic_DNA"/>
</dbReference>